<dbReference type="EMBL" id="JAAOAM010000344">
    <property type="protein sequence ID" value="KAF5533019.1"/>
    <property type="molecule type" value="Genomic_DNA"/>
</dbReference>
<feature type="domain" description="Glutathione S-transferase UstS-like C-terminal" evidence="2">
    <location>
        <begin position="102"/>
        <end position="194"/>
    </location>
</feature>
<proteinExistence type="predicted"/>
<dbReference type="Gene3D" id="3.40.30.10">
    <property type="entry name" value="Glutaredoxin"/>
    <property type="match status" value="1"/>
</dbReference>
<reference evidence="3 4" key="1">
    <citation type="submission" date="2020-05" db="EMBL/GenBank/DDBJ databases">
        <title>Identification and distribution of gene clusters putatively required for synthesis of sphingolipid metabolism inhibitors in phylogenetically diverse species of the filamentous fungus Fusarium.</title>
        <authorList>
            <person name="Kim H.-S."/>
            <person name="Busman M."/>
            <person name="Brown D.W."/>
            <person name="Divon H."/>
            <person name="Uhlig S."/>
            <person name="Proctor R.H."/>
        </authorList>
    </citation>
    <scope>NUCLEOTIDE SEQUENCE [LARGE SCALE GENOMIC DNA]</scope>
    <source>
        <strain evidence="3 4">NRRL 53147</strain>
    </source>
</reference>
<comment type="caution">
    <text evidence="3">The sequence shown here is derived from an EMBL/GenBank/DDBJ whole genome shotgun (WGS) entry which is preliminary data.</text>
</comment>
<sequence length="726" mass="82808">MVARLVLNYKALPYTTEWLDFSNLSTYIQPHVKPNEPPLSPHTIPCILLQEGETTRGIMGSRSIAEELEKHFSTPSLQFDSEESDRVEELAEKLLISSRPLWAHLLPKKVLVPSDRQYYADTRARRFGMSLDSYYSEHVSQQLWYQLDAMCHEIGKALAETPGPFLMNYHPSYADFTVVALLRFFSCVDQTMSDHFYNAEPQLLRLYEACHQWLERPPSREEAGALKTNNTWISPKVLRTRSFCILNHLVSKMSGTKRTAPPSPQATSASSKRHRNGVDEPGVHVIFVSISHHKDIGEEGHDVRIPCDPALGSFEAGDVLGTLTLEKLQQLEVDLGPGLVSNIGSREKQKHGPVDLAGRIARSQKSKPKIIQPSWNERVVLLHQQVVTMLWAERSQLMTVEHCNLDWILSLIKEGANALANQFCDHNRPIIFYIPLHPKDWNLHPKVRSLYEAIDALQHLVNNISVYPAYHESWNYGYKVADIKALDAIAVKESTPEPYRHRPETCLGTGPCRLDELQGSQFVRFAFSGRDDYMHHTTNPSYNMFVHSQPYTQGSAMRVIHQQCFSSVPGWGYIRVYMVGNQIIARSFSSSDQRTKVHNTSTLRSDCHFDFRPDGSRHPDPDPEVTERQEAKLEELDSFCKWWQHQLAKHDPELFDSLKVGCVMRIGLSEASLDGKFFILSVQRWYASNFFSLDLTAKPFDQLCKAFGEQFARVYGFFAAIDAMDD</sequence>
<dbReference type="InterPro" id="IPR054416">
    <property type="entry name" value="GST_UstS-like_C"/>
</dbReference>
<gene>
    <name evidence="3" type="ORF">FMEXI_12102</name>
</gene>
<dbReference type="SUPFAM" id="SSF47616">
    <property type="entry name" value="GST C-terminal domain-like"/>
    <property type="match status" value="1"/>
</dbReference>
<evidence type="ECO:0000313" key="3">
    <source>
        <dbReference type="EMBL" id="KAF5533019.1"/>
    </source>
</evidence>
<evidence type="ECO:0000259" key="2">
    <source>
        <dbReference type="Pfam" id="PF22041"/>
    </source>
</evidence>
<accession>A0A8H5ML22</accession>
<evidence type="ECO:0000256" key="1">
    <source>
        <dbReference type="SAM" id="MobiDB-lite"/>
    </source>
</evidence>
<feature type="region of interest" description="Disordered" evidence="1">
    <location>
        <begin position="606"/>
        <end position="627"/>
    </location>
</feature>
<keyword evidence="4" id="KW-1185">Reference proteome</keyword>
<dbReference type="Proteomes" id="UP000522262">
    <property type="component" value="Unassembled WGS sequence"/>
</dbReference>
<feature type="region of interest" description="Disordered" evidence="1">
    <location>
        <begin position="254"/>
        <end position="278"/>
    </location>
</feature>
<dbReference type="Pfam" id="PF22041">
    <property type="entry name" value="GST_C_7"/>
    <property type="match status" value="1"/>
</dbReference>
<dbReference type="AlphaFoldDB" id="A0A8H5ML22"/>
<organism evidence="3 4">
    <name type="scientific">Fusarium mexicanum</name>
    <dbReference type="NCBI Taxonomy" id="751941"/>
    <lineage>
        <taxon>Eukaryota</taxon>
        <taxon>Fungi</taxon>
        <taxon>Dikarya</taxon>
        <taxon>Ascomycota</taxon>
        <taxon>Pezizomycotina</taxon>
        <taxon>Sordariomycetes</taxon>
        <taxon>Hypocreomycetidae</taxon>
        <taxon>Hypocreales</taxon>
        <taxon>Nectriaceae</taxon>
        <taxon>Fusarium</taxon>
        <taxon>Fusarium fujikuroi species complex</taxon>
    </lineage>
</organism>
<dbReference type="InterPro" id="IPR036282">
    <property type="entry name" value="Glutathione-S-Trfase_C_sf"/>
</dbReference>
<name>A0A8H5ML22_9HYPO</name>
<dbReference type="Gene3D" id="1.20.1050.10">
    <property type="match status" value="1"/>
</dbReference>
<evidence type="ECO:0000313" key="4">
    <source>
        <dbReference type="Proteomes" id="UP000522262"/>
    </source>
</evidence>
<protein>
    <recommendedName>
        <fullName evidence="2">Glutathione S-transferase UstS-like C-terminal domain-containing protein</fullName>
    </recommendedName>
</protein>